<feature type="transmembrane region" description="Helical" evidence="7">
    <location>
        <begin position="414"/>
        <end position="433"/>
    </location>
</feature>
<dbReference type="PANTHER" id="PTHR30252">
    <property type="entry name" value="INNER MEMBRANE PEPTIDE TRANSPORTER"/>
    <property type="match status" value="1"/>
</dbReference>
<dbReference type="InterPro" id="IPR003706">
    <property type="entry name" value="CstA_N"/>
</dbReference>
<feature type="transmembrane region" description="Helical" evidence="7">
    <location>
        <begin position="80"/>
        <end position="104"/>
    </location>
</feature>
<proteinExistence type="inferred from homology"/>
<feature type="transmembrane region" description="Helical" evidence="7">
    <location>
        <begin position="266"/>
        <end position="290"/>
    </location>
</feature>
<comment type="subcellular location">
    <subcellularLocation>
        <location evidence="1">Cell membrane</location>
        <topology evidence="1">Multi-pass membrane protein</topology>
    </subcellularLocation>
</comment>
<dbReference type="PANTHER" id="PTHR30252:SF4">
    <property type="entry name" value="CARBON STARVATION"/>
    <property type="match status" value="1"/>
</dbReference>
<keyword evidence="4 7" id="KW-0812">Transmembrane</keyword>
<protein>
    <submittedName>
        <fullName evidence="9">Carbon starvation protein A</fullName>
    </submittedName>
</protein>
<evidence type="ECO:0000313" key="10">
    <source>
        <dbReference type="Proteomes" id="UP000235701"/>
    </source>
</evidence>
<name>A0A2N6UC68_9LACT</name>
<evidence type="ECO:0000256" key="1">
    <source>
        <dbReference type="ARBA" id="ARBA00004651"/>
    </source>
</evidence>
<dbReference type="RefSeq" id="WP_102199483.1">
    <property type="nucleotide sequence ID" value="NZ_PNHQ01000024.1"/>
</dbReference>
<evidence type="ECO:0000313" key="9">
    <source>
        <dbReference type="EMBL" id="PMC79191.1"/>
    </source>
</evidence>
<comment type="similarity">
    <text evidence="2">Belongs to the peptide transporter carbon starvation (CstA) (TC 2.A.114) family.</text>
</comment>
<evidence type="ECO:0000259" key="8">
    <source>
        <dbReference type="Pfam" id="PF02554"/>
    </source>
</evidence>
<feature type="transmembrane region" description="Helical" evidence="7">
    <location>
        <begin position="319"/>
        <end position="340"/>
    </location>
</feature>
<feature type="domain" description="CstA N-terminal" evidence="8">
    <location>
        <begin position="1"/>
        <end position="167"/>
    </location>
</feature>
<dbReference type="EMBL" id="PNHQ01000024">
    <property type="protein sequence ID" value="PMC79191.1"/>
    <property type="molecule type" value="Genomic_DNA"/>
</dbReference>
<reference evidence="9 10" key="1">
    <citation type="submission" date="2017-09" db="EMBL/GenBank/DDBJ databases">
        <title>Bacterial strain isolated from the female urinary microbiota.</title>
        <authorList>
            <person name="Thomas-White K."/>
            <person name="Kumar N."/>
            <person name="Forster S."/>
            <person name="Putonti C."/>
            <person name="Lawley T."/>
            <person name="Wolfe A.J."/>
        </authorList>
    </citation>
    <scope>NUCLEOTIDE SEQUENCE [LARGE SCALE GENOMIC DNA]</scope>
    <source>
        <strain evidence="9 10">UMB0240</strain>
    </source>
</reference>
<feature type="transmembrane region" description="Helical" evidence="7">
    <location>
        <begin position="186"/>
        <end position="207"/>
    </location>
</feature>
<feature type="transmembrane region" description="Helical" evidence="7">
    <location>
        <begin position="156"/>
        <end position="179"/>
    </location>
</feature>
<keyword evidence="6 7" id="KW-0472">Membrane</keyword>
<dbReference type="Pfam" id="PF02554">
    <property type="entry name" value="CstA"/>
    <property type="match status" value="1"/>
</dbReference>
<keyword evidence="5 7" id="KW-1133">Transmembrane helix</keyword>
<dbReference type="AlphaFoldDB" id="A0A2N6UC68"/>
<keyword evidence="3" id="KW-1003">Cell membrane</keyword>
<accession>A0A2N6UC68</accession>
<dbReference type="OrthoDB" id="9761224at2"/>
<evidence type="ECO:0000256" key="2">
    <source>
        <dbReference type="ARBA" id="ARBA00007755"/>
    </source>
</evidence>
<evidence type="ECO:0000256" key="5">
    <source>
        <dbReference type="ARBA" id="ARBA00022989"/>
    </source>
</evidence>
<evidence type="ECO:0000256" key="7">
    <source>
        <dbReference type="SAM" id="Phobius"/>
    </source>
</evidence>
<keyword evidence="10" id="KW-1185">Reference proteome</keyword>
<comment type="caution">
    <text evidence="9">The sequence shown here is derived from an EMBL/GenBank/DDBJ whole genome shotgun (WGS) entry which is preliminary data.</text>
</comment>
<gene>
    <name evidence="9" type="ORF">CJ191_08200</name>
</gene>
<dbReference type="GO" id="GO:0005886">
    <property type="term" value="C:plasma membrane"/>
    <property type="evidence" value="ECO:0007669"/>
    <property type="project" value="UniProtKB-SubCell"/>
</dbReference>
<sequence>MWTFILGVIALIVGYFTYGRYIEKNFEPNPERTTPAEVLQDGMDFVPMPRWKNGIIELLNIAGTGPIFGPIMGALYGPVAYLWIVFGCIFAGAVHDYMLGMVSLRNNGAQLPALAGKYINKGTMHVVNLFACLLLLLVGTVFVSSPAALIQSLLPGNVALIIIIIAIFIYYIISTVLPIDKAMGKVYPWFGAVLIISTVAIGLTLIFGDHSMVELSSATMANFHPKGLAIFPGIFFTISCGAMSGFHATQAPMVSRTMENEREGRFTFYGMMIAEGVIAMIWVAASLALFDGETLSGMIDAGTASAVVNAVSLELLGPVFGTLAIIGVIVLPLSSGLSAFRSLRIIIADYVHMKQDTLPKVMTITIPIYVISFFLTFVDFNILWRYFNWANQVTAVLALLVTTRYLFLKGRNYFVTLVPGVFMLYAVIVYLLSEPIGFNLGLSNLSYWGGAAITLILLAVYWIQGVKQKEALDPSSKLINDQLQIHQLYPELVEKNN</sequence>
<feature type="transmembrane region" description="Helical" evidence="7">
    <location>
        <begin position="361"/>
        <end position="383"/>
    </location>
</feature>
<dbReference type="Proteomes" id="UP000235701">
    <property type="component" value="Unassembled WGS sequence"/>
</dbReference>
<dbReference type="GO" id="GO:0009267">
    <property type="term" value="P:cellular response to starvation"/>
    <property type="evidence" value="ECO:0007669"/>
    <property type="project" value="InterPro"/>
</dbReference>
<evidence type="ECO:0000256" key="6">
    <source>
        <dbReference type="ARBA" id="ARBA00023136"/>
    </source>
</evidence>
<feature type="transmembrane region" description="Helical" evidence="7">
    <location>
        <begin position="227"/>
        <end position="246"/>
    </location>
</feature>
<feature type="transmembrane region" description="Helical" evidence="7">
    <location>
        <begin position="445"/>
        <end position="463"/>
    </location>
</feature>
<evidence type="ECO:0000256" key="3">
    <source>
        <dbReference type="ARBA" id="ARBA00022475"/>
    </source>
</evidence>
<dbReference type="InterPro" id="IPR051605">
    <property type="entry name" value="CstA"/>
</dbReference>
<evidence type="ECO:0000256" key="4">
    <source>
        <dbReference type="ARBA" id="ARBA00022692"/>
    </source>
</evidence>
<feature type="transmembrane region" description="Helical" evidence="7">
    <location>
        <begin position="125"/>
        <end position="150"/>
    </location>
</feature>
<organism evidence="9 10">
    <name type="scientific">Aerococcus viridans</name>
    <dbReference type="NCBI Taxonomy" id="1377"/>
    <lineage>
        <taxon>Bacteria</taxon>
        <taxon>Bacillati</taxon>
        <taxon>Bacillota</taxon>
        <taxon>Bacilli</taxon>
        <taxon>Lactobacillales</taxon>
        <taxon>Aerococcaceae</taxon>
        <taxon>Aerococcus</taxon>
    </lineage>
</organism>
<feature type="transmembrane region" description="Helical" evidence="7">
    <location>
        <begin position="389"/>
        <end position="407"/>
    </location>
</feature>